<proteinExistence type="predicted"/>
<comment type="caution">
    <text evidence="1">The sequence shown here is derived from an EMBL/GenBank/DDBJ whole genome shotgun (WGS) entry which is preliminary data.</text>
</comment>
<protein>
    <submittedName>
        <fullName evidence="1">Uncharacterized protein</fullName>
    </submittedName>
</protein>
<dbReference type="RefSeq" id="WP_183277812.1">
    <property type="nucleotide sequence ID" value="NZ_BLZR01000001.1"/>
</dbReference>
<name>A0A6V8SHW8_9CLOT</name>
<reference evidence="1 2" key="1">
    <citation type="submission" date="2020-07" db="EMBL/GenBank/DDBJ databases">
        <title>A new beta-1,3-glucan-decomposing anaerobic bacterium isolated from anoxic soil subjected to biological soil disinfestation.</title>
        <authorList>
            <person name="Ueki A."/>
            <person name="Tonouchi A."/>
        </authorList>
    </citation>
    <scope>NUCLEOTIDE SEQUENCE [LARGE SCALE GENOMIC DNA]</scope>
    <source>
        <strain evidence="1 2">TW1</strain>
    </source>
</reference>
<keyword evidence="2" id="KW-1185">Reference proteome</keyword>
<sequence length="84" mass="9757">MIILQTIIQRSWIENNAREMEGCIFECELTDEQYESGYGNNIQYSITNPSNQNRIMGYTEAQPGSILIPEIDSWVEIGYFEMLI</sequence>
<gene>
    <name evidence="1" type="ORF">bsdtw1_02483</name>
</gene>
<dbReference type="Proteomes" id="UP000580568">
    <property type="component" value="Unassembled WGS sequence"/>
</dbReference>
<evidence type="ECO:0000313" key="1">
    <source>
        <dbReference type="EMBL" id="GFP76381.1"/>
    </source>
</evidence>
<evidence type="ECO:0000313" key="2">
    <source>
        <dbReference type="Proteomes" id="UP000580568"/>
    </source>
</evidence>
<dbReference type="EMBL" id="BLZR01000001">
    <property type="protein sequence ID" value="GFP76381.1"/>
    <property type="molecule type" value="Genomic_DNA"/>
</dbReference>
<accession>A0A6V8SHW8</accession>
<organism evidence="1 2">
    <name type="scientific">Clostridium fungisolvens</name>
    <dbReference type="NCBI Taxonomy" id="1604897"/>
    <lineage>
        <taxon>Bacteria</taxon>
        <taxon>Bacillati</taxon>
        <taxon>Bacillota</taxon>
        <taxon>Clostridia</taxon>
        <taxon>Eubacteriales</taxon>
        <taxon>Clostridiaceae</taxon>
        <taxon>Clostridium</taxon>
    </lineage>
</organism>
<dbReference type="AlphaFoldDB" id="A0A6V8SHW8"/>